<evidence type="ECO:0000313" key="2">
    <source>
        <dbReference type="Proteomes" id="UP000703661"/>
    </source>
</evidence>
<reference evidence="1" key="1">
    <citation type="journal article" date="2020" name="Fungal Divers.">
        <title>Resolving the Mortierellaceae phylogeny through synthesis of multi-gene phylogenetics and phylogenomics.</title>
        <authorList>
            <person name="Vandepol N."/>
            <person name="Liber J."/>
            <person name="Desiro A."/>
            <person name="Na H."/>
            <person name="Kennedy M."/>
            <person name="Barry K."/>
            <person name="Grigoriev I.V."/>
            <person name="Miller A.N."/>
            <person name="O'Donnell K."/>
            <person name="Stajich J.E."/>
            <person name="Bonito G."/>
        </authorList>
    </citation>
    <scope>NUCLEOTIDE SEQUENCE</scope>
    <source>
        <strain evidence="1">NRRL 2769</strain>
    </source>
</reference>
<evidence type="ECO:0000313" key="1">
    <source>
        <dbReference type="EMBL" id="KAG0007707.1"/>
    </source>
</evidence>
<keyword evidence="2" id="KW-1185">Reference proteome</keyword>
<sequence length="104" mass="12123">MLTTITIKKYRIGPILFIDNILNTCTNLLDLHLESVKWSYSSQDRFEPVLLGLRDDSDFWTNMSKKPLKLQKLTVKYWRISHLVMEVLFSRCPSLKSLAIASAY</sequence>
<proteinExistence type="predicted"/>
<organism evidence="1 2">
    <name type="scientific">Entomortierella chlamydospora</name>
    <dbReference type="NCBI Taxonomy" id="101097"/>
    <lineage>
        <taxon>Eukaryota</taxon>
        <taxon>Fungi</taxon>
        <taxon>Fungi incertae sedis</taxon>
        <taxon>Mucoromycota</taxon>
        <taxon>Mortierellomycotina</taxon>
        <taxon>Mortierellomycetes</taxon>
        <taxon>Mortierellales</taxon>
        <taxon>Mortierellaceae</taxon>
        <taxon>Entomortierella</taxon>
    </lineage>
</organism>
<dbReference type="Proteomes" id="UP000703661">
    <property type="component" value="Unassembled WGS sequence"/>
</dbReference>
<dbReference type="EMBL" id="JAAAID010002220">
    <property type="protein sequence ID" value="KAG0007707.1"/>
    <property type="molecule type" value="Genomic_DNA"/>
</dbReference>
<dbReference type="SUPFAM" id="SSF52047">
    <property type="entry name" value="RNI-like"/>
    <property type="match status" value="1"/>
</dbReference>
<dbReference type="AlphaFoldDB" id="A0A9P6MNH5"/>
<comment type="caution">
    <text evidence="1">The sequence shown here is derived from an EMBL/GenBank/DDBJ whole genome shotgun (WGS) entry which is preliminary data.</text>
</comment>
<feature type="non-terminal residue" evidence="1">
    <location>
        <position position="104"/>
    </location>
</feature>
<protein>
    <submittedName>
        <fullName evidence="1">Uncharacterized protein</fullName>
    </submittedName>
</protein>
<accession>A0A9P6MNH5</accession>
<gene>
    <name evidence="1" type="ORF">BGZ80_004342</name>
</gene>
<name>A0A9P6MNH5_9FUNG</name>